<accession>A0ABP4S5J7</accession>
<dbReference type="Proteomes" id="UP001499851">
    <property type="component" value="Unassembled WGS sequence"/>
</dbReference>
<keyword evidence="1" id="KW-0472">Membrane</keyword>
<sequence length="71" mass="7769">MRRREEHRPSARRWEADMATFQALFYLIAIILLVIAALPLGARRTRGVGLGLLAAAFALTAFAAPTIDAAF</sequence>
<organism evidence="2 3">
    <name type="scientific">Glycomyces endophyticus</name>
    <dbReference type="NCBI Taxonomy" id="480996"/>
    <lineage>
        <taxon>Bacteria</taxon>
        <taxon>Bacillati</taxon>
        <taxon>Actinomycetota</taxon>
        <taxon>Actinomycetes</taxon>
        <taxon>Glycomycetales</taxon>
        <taxon>Glycomycetaceae</taxon>
        <taxon>Glycomyces</taxon>
    </lineage>
</organism>
<evidence type="ECO:0000313" key="3">
    <source>
        <dbReference type="Proteomes" id="UP001499851"/>
    </source>
</evidence>
<keyword evidence="1" id="KW-0812">Transmembrane</keyword>
<comment type="caution">
    <text evidence="2">The sequence shown here is derived from an EMBL/GenBank/DDBJ whole genome shotgun (WGS) entry which is preliminary data.</text>
</comment>
<name>A0ABP4S5J7_9ACTN</name>
<reference evidence="3" key="1">
    <citation type="journal article" date="2019" name="Int. J. Syst. Evol. Microbiol.">
        <title>The Global Catalogue of Microorganisms (GCM) 10K type strain sequencing project: providing services to taxonomists for standard genome sequencing and annotation.</title>
        <authorList>
            <consortium name="The Broad Institute Genomics Platform"/>
            <consortium name="The Broad Institute Genome Sequencing Center for Infectious Disease"/>
            <person name="Wu L."/>
            <person name="Ma J."/>
        </authorList>
    </citation>
    <scope>NUCLEOTIDE SEQUENCE [LARGE SCALE GENOMIC DNA]</scope>
    <source>
        <strain evidence="3">JCM 16001</strain>
    </source>
</reference>
<proteinExistence type="predicted"/>
<keyword evidence="1" id="KW-1133">Transmembrane helix</keyword>
<protein>
    <submittedName>
        <fullName evidence="2">Uncharacterized protein</fullName>
    </submittedName>
</protein>
<gene>
    <name evidence="2" type="ORF">GCM10009830_10140</name>
</gene>
<keyword evidence="3" id="KW-1185">Reference proteome</keyword>
<feature type="transmembrane region" description="Helical" evidence="1">
    <location>
        <begin position="21"/>
        <end position="42"/>
    </location>
</feature>
<dbReference type="EMBL" id="BAAAQF010000004">
    <property type="protein sequence ID" value="GAA1666454.1"/>
    <property type="molecule type" value="Genomic_DNA"/>
</dbReference>
<evidence type="ECO:0000313" key="2">
    <source>
        <dbReference type="EMBL" id="GAA1666454.1"/>
    </source>
</evidence>
<feature type="transmembrane region" description="Helical" evidence="1">
    <location>
        <begin position="48"/>
        <end position="67"/>
    </location>
</feature>
<evidence type="ECO:0000256" key="1">
    <source>
        <dbReference type="SAM" id="Phobius"/>
    </source>
</evidence>